<dbReference type="EMBL" id="AZBU02000007">
    <property type="protein sequence ID" value="TKR69605.1"/>
    <property type="molecule type" value="Genomic_DNA"/>
</dbReference>
<dbReference type="AlphaFoldDB" id="A0A4V6A006"/>
<evidence type="ECO:0000256" key="1">
    <source>
        <dbReference type="SAM" id="MobiDB-lite"/>
    </source>
</evidence>
<organism evidence="2 3">
    <name type="scientific">Steinernema carpocapsae</name>
    <name type="common">Entomopathogenic nematode</name>
    <dbReference type="NCBI Taxonomy" id="34508"/>
    <lineage>
        <taxon>Eukaryota</taxon>
        <taxon>Metazoa</taxon>
        <taxon>Ecdysozoa</taxon>
        <taxon>Nematoda</taxon>
        <taxon>Chromadorea</taxon>
        <taxon>Rhabditida</taxon>
        <taxon>Tylenchina</taxon>
        <taxon>Panagrolaimomorpha</taxon>
        <taxon>Strongyloidoidea</taxon>
        <taxon>Steinernematidae</taxon>
        <taxon>Steinernema</taxon>
    </lineage>
</organism>
<reference evidence="2 3" key="1">
    <citation type="journal article" date="2015" name="Genome Biol.">
        <title>Comparative genomics of Steinernema reveals deeply conserved gene regulatory networks.</title>
        <authorList>
            <person name="Dillman A.R."/>
            <person name="Macchietto M."/>
            <person name="Porter C.F."/>
            <person name="Rogers A."/>
            <person name="Williams B."/>
            <person name="Antoshechkin I."/>
            <person name="Lee M.M."/>
            <person name="Goodwin Z."/>
            <person name="Lu X."/>
            <person name="Lewis E.E."/>
            <person name="Goodrich-Blair H."/>
            <person name="Stock S.P."/>
            <person name="Adams B.J."/>
            <person name="Sternberg P.W."/>
            <person name="Mortazavi A."/>
        </authorList>
    </citation>
    <scope>NUCLEOTIDE SEQUENCE [LARGE SCALE GENOMIC DNA]</scope>
    <source>
        <strain evidence="2 3">ALL</strain>
    </source>
</reference>
<feature type="region of interest" description="Disordered" evidence="1">
    <location>
        <begin position="1"/>
        <end position="47"/>
    </location>
</feature>
<protein>
    <submittedName>
        <fullName evidence="2">Uncharacterized protein</fullName>
    </submittedName>
</protein>
<evidence type="ECO:0000313" key="3">
    <source>
        <dbReference type="Proteomes" id="UP000298663"/>
    </source>
</evidence>
<keyword evidence="3" id="KW-1185">Reference proteome</keyword>
<comment type="caution">
    <text evidence="2">The sequence shown here is derived from an EMBL/GenBank/DDBJ whole genome shotgun (WGS) entry which is preliminary data.</text>
</comment>
<name>A0A4V6A006_STECR</name>
<accession>A0A4V6A006</accession>
<proteinExistence type="predicted"/>
<reference evidence="2 3" key="2">
    <citation type="journal article" date="2019" name="G3 (Bethesda)">
        <title>Hybrid Assembly of the Genome of the Entomopathogenic Nematode Steinernema carpocapsae Identifies the X-Chromosome.</title>
        <authorList>
            <person name="Serra L."/>
            <person name="Macchietto M."/>
            <person name="Macias-Munoz A."/>
            <person name="McGill C.J."/>
            <person name="Rodriguez I.M."/>
            <person name="Rodriguez B."/>
            <person name="Murad R."/>
            <person name="Mortazavi A."/>
        </authorList>
    </citation>
    <scope>NUCLEOTIDE SEQUENCE [LARGE SCALE GENOMIC DNA]</scope>
    <source>
        <strain evidence="2 3">ALL</strain>
    </source>
</reference>
<evidence type="ECO:0000313" key="2">
    <source>
        <dbReference type="EMBL" id="TKR69605.1"/>
    </source>
</evidence>
<feature type="compositionally biased region" description="Basic and acidic residues" evidence="1">
    <location>
        <begin position="17"/>
        <end position="34"/>
    </location>
</feature>
<gene>
    <name evidence="2" type="ORF">L596_021745</name>
</gene>
<dbReference type="Proteomes" id="UP000298663">
    <property type="component" value="Unassembled WGS sequence"/>
</dbReference>
<sequence length="90" mass="10058">MDEASGVGFAHTTAFMRAEKHSAEATDSKKRFNDRQNPCETFPEAKQPVGNVSETVAVKLHPVISSRGVIRSENNPQTLKNLRLHRFIPK</sequence>